<dbReference type="RefSeq" id="WP_072902744.1">
    <property type="nucleotide sequence ID" value="NZ_FRAD01000006.1"/>
</dbReference>
<protein>
    <recommendedName>
        <fullName evidence="3">Protein kinase</fullName>
    </recommendedName>
</protein>
<evidence type="ECO:0008006" key="3">
    <source>
        <dbReference type="Google" id="ProtNLM"/>
    </source>
</evidence>
<evidence type="ECO:0000313" key="2">
    <source>
        <dbReference type="Proteomes" id="UP000183952"/>
    </source>
</evidence>
<dbReference type="Proteomes" id="UP000183952">
    <property type="component" value="Unassembled WGS sequence"/>
</dbReference>
<sequence>MAVLRNFSVPYDKDIEKYLRRGTYLGVGHNGIVYSLKNNRIIKIFNDESLCRKEYYILKRTQGSKYFPKVYKAGNHYIVREMVHGKRLDKYLKDNKLSIEIADALLELLWEFKRLRFTRLDIRCKDIYVCENNELRIIDPKNNYSKYVDYPRHLMKGLNSSDNLDIFFERAEKRNKYVYRMWREKFDRYLREGIK</sequence>
<proteinExistence type="predicted"/>
<name>A0A1M6LZ73_9CLOT</name>
<dbReference type="STRING" id="1121331.SAMN02745248_00876"/>
<gene>
    <name evidence="1" type="ORF">SAMN02745248_00876</name>
</gene>
<organism evidence="1 2">
    <name type="scientific">Hathewaya proteolytica DSM 3090</name>
    <dbReference type="NCBI Taxonomy" id="1121331"/>
    <lineage>
        <taxon>Bacteria</taxon>
        <taxon>Bacillati</taxon>
        <taxon>Bacillota</taxon>
        <taxon>Clostridia</taxon>
        <taxon>Eubacteriales</taxon>
        <taxon>Clostridiaceae</taxon>
        <taxon>Hathewaya</taxon>
    </lineage>
</organism>
<dbReference type="OrthoDB" id="1916806at2"/>
<accession>A0A1M6LZ73</accession>
<dbReference type="EMBL" id="FRAD01000006">
    <property type="protein sequence ID" value="SHJ76485.1"/>
    <property type="molecule type" value="Genomic_DNA"/>
</dbReference>
<keyword evidence="2" id="KW-1185">Reference proteome</keyword>
<reference evidence="1 2" key="1">
    <citation type="submission" date="2016-11" db="EMBL/GenBank/DDBJ databases">
        <authorList>
            <person name="Jaros S."/>
            <person name="Januszkiewicz K."/>
            <person name="Wedrychowicz H."/>
        </authorList>
    </citation>
    <scope>NUCLEOTIDE SEQUENCE [LARGE SCALE GENOMIC DNA]</scope>
    <source>
        <strain evidence="1 2">DSM 3090</strain>
    </source>
</reference>
<dbReference type="AlphaFoldDB" id="A0A1M6LZ73"/>
<dbReference type="InterPro" id="IPR011009">
    <property type="entry name" value="Kinase-like_dom_sf"/>
</dbReference>
<evidence type="ECO:0000313" key="1">
    <source>
        <dbReference type="EMBL" id="SHJ76485.1"/>
    </source>
</evidence>
<dbReference type="SUPFAM" id="SSF56112">
    <property type="entry name" value="Protein kinase-like (PK-like)"/>
    <property type="match status" value="1"/>
</dbReference>